<feature type="compositionally biased region" description="Polar residues" evidence="8">
    <location>
        <begin position="99"/>
        <end position="108"/>
    </location>
</feature>
<protein>
    <recommendedName>
        <fullName evidence="7">Large ribosomal subunit protein mL54</fullName>
    </recommendedName>
</protein>
<keyword evidence="5" id="KW-0687">Ribonucleoprotein</keyword>
<evidence type="ECO:0000256" key="8">
    <source>
        <dbReference type="SAM" id="MobiDB-lite"/>
    </source>
</evidence>
<comment type="caution">
    <text evidence="9">The sequence shown here is derived from an EMBL/GenBank/DDBJ whole genome shotgun (WGS) entry which is preliminary data.</text>
</comment>
<dbReference type="GO" id="GO:0005762">
    <property type="term" value="C:mitochondrial large ribosomal subunit"/>
    <property type="evidence" value="ECO:0007669"/>
    <property type="project" value="TreeGrafter"/>
</dbReference>
<evidence type="ECO:0000256" key="2">
    <source>
        <dbReference type="ARBA" id="ARBA00022946"/>
    </source>
</evidence>
<keyword evidence="4" id="KW-0496">Mitochondrion</keyword>
<feature type="compositionally biased region" description="Low complexity" evidence="8">
    <location>
        <begin position="83"/>
        <end position="97"/>
    </location>
</feature>
<name>A0A4T0C8W2_AURPU</name>
<evidence type="ECO:0000313" key="10">
    <source>
        <dbReference type="Proteomes" id="UP000304947"/>
    </source>
</evidence>
<comment type="subcellular location">
    <subcellularLocation>
        <location evidence="1">Mitochondrion</location>
    </subcellularLocation>
</comment>
<evidence type="ECO:0000256" key="7">
    <source>
        <dbReference type="ARBA" id="ARBA00035179"/>
    </source>
</evidence>
<dbReference type="Proteomes" id="UP000304947">
    <property type="component" value="Unassembled WGS sequence"/>
</dbReference>
<dbReference type="Pfam" id="PF08561">
    <property type="entry name" value="Ribosomal_L37"/>
    <property type="match status" value="1"/>
</dbReference>
<evidence type="ECO:0000256" key="3">
    <source>
        <dbReference type="ARBA" id="ARBA00022980"/>
    </source>
</evidence>
<comment type="similarity">
    <text evidence="6">Belongs to the mitochondrion-specific ribosomal protein mL54 family.</text>
</comment>
<proteinExistence type="inferred from homology"/>
<reference evidence="9 10" key="1">
    <citation type="submission" date="2018-10" db="EMBL/GenBank/DDBJ databases">
        <title>Fifty Aureobasidium pullulans genomes reveal a recombining polyextremotolerant generalist.</title>
        <authorList>
            <person name="Gostincar C."/>
            <person name="Turk M."/>
            <person name="Zajc J."/>
            <person name="Gunde-Cimerman N."/>
        </authorList>
    </citation>
    <scope>NUCLEOTIDE SEQUENCE [LARGE SCALE GENOMIC DNA]</scope>
    <source>
        <strain evidence="9 10">EXF-3380</strain>
    </source>
</reference>
<evidence type="ECO:0000313" key="9">
    <source>
        <dbReference type="EMBL" id="TIA44001.1"/>
    </source>
</evidence>
<sequence length="264" mass="27963">MAKFLASDLRRNESLSAIEAIESSPRLQSYHTPTMICNRCLRTAVQRPVALPIRRAITTSTPFRATASPNAAQSAPRQGNPNSSSHTPSAATSTGAAQPFSTPLTPSPSAAELQAPSAEKQAPTVKSSVTAGTPLKGLNFLKGKNDPVALEDSEYPSWLWGILKKKGGEGAGAADAGAVEGDLFSKSKKQRRVAAKALRKQQLMNPEALAPKIPLHEQTIDLPSGDGSLQGAIAAMEARDALTKSMRKNRRAKIKEANFLKAMG</sequence>
<dbReference type="InterPro" id="IPR013870">
    <property type="entry name" value="Ribosomal_mL54"/>
</dbReference>
<evidence type="ECO:0000256" key="5">
    <source>
        <dbReference type="ARBA" id="ARBA00023274"/>
    </source>
</evidence>
<evidence type="ECO:0000256" key="6">
    <source>
        <dbReference type="ARBA" id="ARBA00033752"/>
    </source>
</evidence>
<feature type="compositionally biased region" description="Polar residues" evidence="8">
    <location>
        <begin position="60"/>
        <end position="82"/>
    </location>
</feature>
<evidence type="ECO:0000256" key="4">
    <source>
        <dbReference type="ARBA" id="ARBA00023128"/>
    </source>
</evidence>
<gene>
    <name evidence="9" type="ORF">D6C83_06048</name>
</gene>
<accession>A0A4T0C8W2</accession>
<evidence type="ECO:0000256" key="1">
    <source>
        <dbReference type="ARBA" id="ARBA00004173"/>
    </source>
</evidence>
<dbReference type="EMBL" id="QZBU01002113">
    <property type="protein sequence ID" value="TIA44001.1"/>
    <property type="molecule type" value="Genomic_DNA"/>
</dbReference>
<dbReference type="PANTHER" id="PTHR28595:SF1">
    <property type="entry name" value="LARGE RIBOSOMAL SUBUNIT PROTEIN ML54"/>
    <property type="match status" value="1"/>
</dbReference>
<keyword evidence="2" id="KW-0809">Transit peptide</keyword>
<organism evidence="9 10">
    <name type="scientific">Aureobasidium pullulans</name>
    <name type="common">Black yeast</name>
    <name type="synonym">Pullularia pullulans</name>
    <dbReference type="NCBI Taxonomy" id="5580"/>
    <lineage>
        <taxon>Eukaryota</taxon>
        <taxon>Fungi</taxon>
        <taxon>Dikarya</taxon>
        <taxon>Ascomycota</taxon>
        <taxon>Pezizomycotina</taxon>
        <taxon>Dothideomycetes</taxon>
        <taxon>Dothideomycetidae</taxon>
        <taxon>Dothideales</taxon>
        <taxon>Saccotheciaceae</taxon>
        <taxon>Aureobasidium</taxon>
    </lineage>
</organism>
<dbReference type="AlphaFoldDB" id="A0A4T0C8W2"/>
<dbReference type="GO" id="GO:0003735">
    <property type="term" value="F:structural constituent of ribosome"/>
    <property type="evidence" value="ECO:0007669"/>
    <property type="project" value="TreeGrafter"/>
</dbReference>
<feature type="region of interest" description="Disordered" evidence="8">
    <location>
        <begin position="60"/>
        <end position="142"/>
    </location>
</feature>
<keyword evidence="3" id="KW-0689">Ribosomal protein</keyword>
<dbReference type="PANTHER" id="PTHR28595">
    <property type="entry name" value="39S RIBOSOMAL PROTEIN L54, MITOCHONDRIAL"/>
    <property type="match status" value="1"/>
</dbReference>